<keyword evidence="3" id="KW-1185">Reference proteome</keyword>
<dbReference type="InterPro" id="IPR036063">
    <property type="entry name" value="Smr_dom_sf"/>
</dbReference>
<evidence type="ECO:0000313" key="2">
    <source>
        <dbReference type="EMBL" id="KAH8979138.1"/>
    </source>
</evidence>
<dbReference type="InterPro" id="IPR002625">
    <property type="entry name" value="Smr_dom"/>
</dbReference>
<evidence type="ECO:0000259" key="1">
    <source>
        <dbReference type="PROSITE" id="PS50828"/>
    </source>
</evidence>
<sequence>KKLREKARCRGREMAEAYSQANSAQRMGDCWGAQEYRQQGDAHKSAMEEFDERAARIIFRENNKDRKNGGKIDLHGLFVAEAVGLANQLLQYGESRGDQVIRTNLGKGKHSDAGRARIRPALEDLCTEQGLGHSLDPHNAGVLIVRLNRRR</sequence>
<evidence type="ECO:0000313" key="3">
    <source>
        <dbReference type="Proteomes" id="UP001201163"/>
    </source>
</evidence>
<dbReference type="SUPFAM" id="SSF160443">
    <property type="entry name" value="SMR domain-like"/>
    <property type="match status" value="1"/>
</dbReference>
<feature type="domain" description="Smr" evidence="1">
    <location>
        <begin position="72"/>
        <end position="148"/>
    </location>
</feature>
<comment type="caution">
    <text evidence="2">The sequence shown here is derived from an EMBL/GenBank/DDBJ whole genome shotgun (WGS) entry which is preliminary data.</text>
</comment>
<dbReference type="Pfam" id="PF08590">
    <property type="entry name" value="DUF1771"/>
    <property type="match status" value="1"/>
</dbReference>
<dbReference type="Proteomes" id="UP001201163">
    <property type="component" value="Unassembled WGS sequence"/>
</dbReference>
<feature type="non-terminal residue" evidence="2">
    <location>
        <position position="1"/>
    </location>
</feature>
<dbReference type="InterPro" id="IPR013899">
    <property type="entry name" value="DUF1771"/>
</dbReference>
<dbReference type="PANTHER" id="PTHR47417:SF1">
    <property type="entry name" value="SMR DOMAIN-CONTAINING PROTEIN YPL199C"/>
    <property type="match status" value="1"/>
</dbReference>
<reference evidence="2" key="1">
    <citation type="submission" date="2022-01" db="EMBL/GenBank/DDBJ databases">
        <title>Comparative genomics reveals a dynamic genome evolution in the ectomycorrhizal milk-cap (Lactarius) mushrooms.</title>
        <authorList>
            <consortium name="DOE Joint Genome Institute"/>
            <person name="Lebreton A."/>
            <person name="Tang N."/>
            <person name="Kuo A."/>
            <person name="LaButti K."/>
            <person name="Drula E."/>
            <person name="Barry K."/>
            <person name="Clum A."/>
            <person name="Lipzen A."/>
            <person name="Mousain D."/>
            <person name="Ng V."/>
            <person name="Wang R."/>
            <person name="Wang X."/>
            <person name="Dai Y."/>
            <person name="Henrissat B."/>
            <person name="Grigoriev I.V."/>
            <person name="Guerin-Laguette A."/>
            <person name="Yu F."/>
            <person name="Martin F.M."/>
        </authorList>
    </citation>
    <scope>NUCLEOTIDE SEQUENCE</scope>
    <source>
        <strain evidence="2">QP</strain>
    </source>
</reference>
<dbReference type="SMART" id="SM01162">
    <property type="entry name" value="DUF1771"/>
    <property type="match status" value="1"/>
</dbReference>
<protein>
    <recommendedName>
        <fullName evidence="1">Smr domain-containing protein</fullName>
    </recommendedName>
</protein>
<organism evidence="2 3">
    <name type="scientific">Lactarius akahatsu</name>
    <dbReference type="NCBI Taxonomy" id="416441"/>
    <lineage>
        <taxon>Eukaryota</taxon>
        <taxon>Fungi</taxon>
        <taxon>Dikarya</taxon>
        <taxon>Basidiomycota</taxon>
        <taxon>Agaricomycotina</taxon>
        <taxon>Agaricomycetes</taxon>
        <taxon>Russulales</taxon>
        <taxon>Russulaceae</taxon>
        <taxon>Lactarius</taxon>
    </lineage>
</organism>
<dbReference type="EMBL" id="JAKELL010000184">
    <property type="protein sequence ID" value="KAH8979138.1"/>
    <property type="molecule type" value="Genomic_DNA"/>
</dbReference>
<accession>A0AAD4L3V3</accession>
<proteinExistence type="predicted"/>
<dbReference type="PROSITE" id="PS50828">
    <property type="entry name" value="SMR"/>
    <property type="match status" value="1"/>
</dbReference>
<gene>
    <name evidence="2" type="ORF">EDB92DRAFT_1806742</name>
</gene>
<dbReference type="InterPro" id="IPR053020">
    <property type="entry name" value="Smr_domain_protein"/>
</dbReference>
<name>A0AAD4L3V3_9AGAM</name>
<dbReference type="Gene3D" id="3.30.1370.110">
    <property type="match status" value="1"/>
</dbReference>
<dbReference type="PANTHER" id="PTHR47417">
    <property type="entry name" value="SMR DOMAIN-CONTAINING PROTEIN YPL199C"/>
    <property type="match status" value="1"/>
</dbReference>
<dbReference type="AlphaFoldDB" id="A0AAD4L3V3"/>